<dbReference type="Proteomes" id="UP000005809">
    <property type="component" value="Unassembled WGS sequence"/>
</dbReference>
<proteinExistence type="predicted"/>
<gene>
    <name evidence="1" type="ORF">FPOG_00464</name>
</gene>
<protein>
    <submittedName>
        <fullName evidence="1">Uncharacterized protein</fullName>
    </submittedName>
</protein>
<feature type="non-terminal residue" evidence="1">
    <location>
        <position position="1"/>
    </location>
</feature>
<dbReference type="HOGENOM" id="CLU_2611624_0_0_0"/>
<dbReference type="AlphaFoldDB" id="K1GM57"/>
<dbReference type="EMBL" id="ACIF01000084">
    <property type="protein sequence ID" value="EKA94345.1"/>
    <property type="molecule type" value="Genomic_DNA"/>
</dbReference>
<name>K1GM57_9FUSO</name>
<comment type="caution">
    <text evidence="1">The sequence shown here is derived from an EMBL/GenBank/DDBJ whole genome shotgun (WGS) entry which is preliminary data.</text>
</comment>
<evidence type="ECO:0000313" key="1">
    <source>
        <dbReference type="EMBL" id="EKA94345.1"/>
    </source>
</evidence>
<organism evidence="1 2">
    <name type="scientific">Fusobacterium periodonticum D10</name>
    <dbReference type="NCBI Taxonomy" id="620833"/>
    <lineage>
        <taxon>Bacteria</taxon>
        <taxon>Fusobacteriati</taxon>
        <taxon>Fusobacteriota</taxon>
        <taxon>Fusobacteriia</taxon>
        <taxon>Fusobacteriales</taxon>
        <taxon>Fusobacteriaceae</taxon>
        <taxon>Fusobacterium</taxon>
    </lineage>
</organism>
<reference evidence="1 2" key="1">
    <citation type="submission" date="2012-05" db="EMBL/GenBank/DDBJ databases">
        <title>The Genome Sequence of Fusobacterium periodontium Oral Taxon 201 Strain D10.</title>
        <authorList>
            <consortium name="The Broad Institute Genome Sequencing Platform"/>
            <consortium name="The Broad Institute Genome Sequencing Center for Infectious Disease"/>
            <person name="Earl A."/>
            <person name="Ward D."/>
            <person name="Feldgarden M."/>
            <person name="Gevers D."/>
            <person name="Strauss J."/>
            <person name="Sibley C."/>
            <person name="White A."/>
            <person name="Ambrose C.E."/>
            <person name="Allen-Vercoe E."/>
            <person name="Walker B."/>
            <person name="Young S.K."/>
            <person name="Zeng Q."/>
            <person name="Gargeya S."/>
            <person name="Fitzgerald M."/>
            <person name="Haas B."/>
            <person name="Abouelleil A."/>
            <person name="Alvarado L."/>
            <person name="Arachchi H.M."/>
            <person name="Berlin A.M."/>
            <person name="Chapman S.B."/>
            <person name="Goldberg J."/>
            <person name="Griggs A."/>
            <person name="Gujja S."/>
            <person name="Hansen M."/>
            <person name="Howarth C."/>
            <person name="Imamovic A."/>
            <person name="Larimer J."/>
            <person name="McCowan C."/>
            <person name="Montmayeur A."/>
            <person name="Murphy C."/>
            <person name="Neiman D."/>
            <person name="Pearson M."/>
            <person name="Priest M."/>
            <person name="Roberts A."/>
            <person name="Saif S."/>
            <person name="Shea T."/>
            <person name="Sisk P."/>
            <person name="Sykes S."/>
            <person name="Wortman J."/>
            <person name="Nusbaum C."/>
            <person name="Birren B."/>
        </authorList>
    </citation>
    <scope>NUCLEOTIDE SEQUENCE [LARGE SCALE GENOMIC DNA]</scope>
    <source>
        <strain evidence="1 2">D10</strain>
    </source>
</reference>
<accession>K1GM57</accession>
<sequence length="78" mass="9250">LESLGRPTNDYFKKQYSKNDKAIELKSDGKDYSNVDFGENVGDKTIENPLELYDKNIQLLMKEKKLKKYYQKKKEKII</sequence>
<evidence type="ECO:0000313" key="2">
    <source>
        <dbReference type="Proteomes" id="UP000005809"/>
    </source>
</evidence>